<dbReference type="RefSeq" id="WP_015809009.1">
    <property type="nucleotide sequence ID" value="NC_013061.1"/>
</dbReference>
<dbReference type="EMBL" id="CP001681">
    <property type="protein sequence ID" value="ACU05400.1"/>
    <property type="molecule type" value="Genomic_DNA"/>
</dbReference>
<dbReference type="NCBIfam" id="TIGR04131">
    <property type="entry name" value="Bac_Flav_CTERM"/>
    <property type="match status" value="1"/>
</dbReference>
<sequence length="627" mass="67298">MLTWIVNSSIAQTCVGSLGDPVVNNDFGRGAANYGPALINSTTYNFVGTGTPSDGSYTITKTTAGMHVGNWHQIRNHTPNDPDGYMMIVNANDVPGVFYEAEVPVDLCPNTTYEFAAWVINLLTYSGKKPNLTFSILSLNNQPLATPYNTGDITEGSATDWKQYGFLFSTTGNVNRVKIRITNNGPGGNGNDIALDDITFRACGPKLTPSVNLASLTTQHLCEGESKDYSFKVEVEGSTTLQYQWQLNTGNGWNDIPNETGTALSVKFVQALKGTYQYRLAAAEPVNFNTASCRTLSLPITVQVNPLPVPVLPNVATFCVGDQIALNLTAVPGATYLWTGPNSYHSTEPSPVINDAALQMQGLYKVTITSPANCTAEGQTLIQIVPRPVAVVLPVAPICQGNAVQLNASGGTSYSWSPSTGLSDANAANPMATPKLTTTYTVTVSNGACEASAAVTLIVNENATAYAGADKKILEGQQTTLDGVVGDNSNFFWSPAEGLDDPYKLIPIAAPTRDITYTLNAISKFGCSSAADQVLVKVYKTVIVPNSFSPNGDGINDLWNITAIETYANSNVKIMNRYGRLLFESSGYEKPWNGKYKNEDLPSGVYYYVIHLNPELKPLTGSLMLIR</sequence>
<dbReference type="AlphaFoldDB" id="C6Y3H5"/>
<dbReference type="Gene3D" id="2.60.40.10">
    <property type="entry name" value="Immunoglobulins"/>
    <property type="match status" value="1"/>
</dbReference>
<dbReference type="HOGENOM" id="CLU_030005_0_0_10"/>
<evidence type="ECO:0000313" key="1">
    <source>
        <dbReference type="EMBL" id="ACU05400.1"/>
    </source>
</evidence>
<dbReference type="Gene3D" id="2.60.120.260">
    <property type="entry name" value="Galactose-binding domain-like"/>
    <property type="match status" value="1"/>
</dbReference>
<dbReference type="eggNOG" id="COG3291">
    <property type="taxonomic scope" value="Bacteria"/>
</dbReference>
<dbReference type="Pfam" id="PF13585">
    <property type="entry name" value="CHU_C"/>
    <property type="match status" value="1"/>
</dbReference>
<name>C6Y3H5_PEDHD</name>
<organism evidence="1 2">
    <name type="scientific">Pedobacter heparinus (strain ATCC 13125 / DSM 2366 / CIP 104194 / JCM 7457 / NBRC 12017 / NCIMB 9290 / NRRL B-14731 / HIM 762-3)</name>
    <dbReference type="NCBI Taxonomy" id="485917"/>
    <lineage>
        <taxon>Bacteria</taxon>
        <taxon>Pseudomonadati</taxon>
        <taxon>Bacteroidota</taxon>
        <taxon>Sphingobacteriia</taxon>
        <taxon>Sphingobacteriales</taxon>
        <taxon>Sphingobacteriaceae</taxon>
        <taxon>Pedobacter</taxon>
    </lineage>
</organism>
<keyword evidence="2" id="KW-1185">Reference proteome</keyword>
<accession>C6Y3H5</accession>
<reference evidence="1 2" key="1">
    <citation type="journal article" date="2009" name="Stand. Genomic Sci.">
        <title>Complete genome sequence of Pedobacter heparinus type strain (HIM 762-3).</title>
        <authorList>
            <person name="Han C."/>
            <person name="Spring S."/>
            <person name="Lapidus A."/>
            <person name="Del Rio T.G."/>
            <person name="Tice H."/>
            <person name="Copeland A."/>
            <person name="Cheng J.F."/>
            <person name="Lucas S."/>
            <person name="Chen F."/>
            <person name="Nolan M."/>
            <person name="Bruce D."/>
            <person name="Goodwin L."/>
            <person name="Pitluck S."/>
            <person name="Ivanova N."/>
            <person name="Mavromatis K."/>
            <person name="Mikhailova N."/>
            <person name="Pati A."/>
            <person name="Chen A."/>
            <person name="Palaniappan K."/>
            <person name="Land M."/>
            <person name="Hauser L."/>
            <person name="Chang Y.J."/>
            <person name="Jeffries C.C."/>
            <person name="Saunders E."/>
            <person name="Chertkov O."/>
            <person name="Brettin T."/>
            <person name="Goker M."/>
            <person name="Rohde M."/>
            <person name="Bristow J."/>
            <person name="Eisen J.A."/>
            <person name="Markowitz V."/>
            <person name="Hugenholtz P."/>
            <person name="Kyrpides N.C."/>
            <person name="Klenk H.P."/>
            <person name="Detter J.C."/>
        </authorList>
    </citation>
    <scope>NUCLEOTIDE SEQUENCE [LARGE SCALE GENOMIC DNA]</scope>
    <source>
        <strain evidence="2">ATCC 13125 / DSM 2366 / CIP 104194 / JCM 7457 / NBRC 12017 / NCIMB 9290 / NRRL B-14731 / HIM 762-3</strain>
    </source>
</reference>
<dbReference type="Proteomes" id="UP000000852">
    <property type="component" value="Chromosome"/>
</dbReference>
<dbReference type="InterPro" id="IPR013783">
    <property type="entry name" value="Ig-like_fold"/>
</dbReference>
<gene>
    <name evidence="1" type="ordered locus">Phep_3205</name>
</gene>
<dbReference type="KEGG" id="phe:Phep_3205"/>
<dbReference type="OrthoDB" id="1652165at2"/>
<evidence type="ECO:0000313" key="2">
    <source>
        <dbReference type="Proteomes" id="UP000000852"/>
    </source>
</evidence>
<evidence type="ECO:0008006" key="3">
    <source>
        <dbReference type="Google" id="ProtNLM"/>
    </source>
</evidence>
<protein>
    <recommendedName>
        <fullName evidence="3">Ig-like domain-containing protein</fullName>
    </recommendedName>
</protein>
<proteinExistence type="predicted"/>
<dbReference type="InterPro" id="IPR026341">
    <property type="entry name" value="T9SS_type_B"/>
</dbReference>
<dbReference type="STRING" id="485917.Phep_3205"/>